<evidence type="ECO:0000259" key="8">
    <source>
        <dbReference type="Pfam" id="PF01171"/>
    </source>
</evidence>
<evidence type="ECO:0000256" key="6">
    <source>
        <dbReference type="ARBA" id="ARBA00048539"/>
    </source>
</evidence>
<dbReference type="HAMAP" id="MF_01161">
    <property type="entry name" value="tRNA_Ile_lys_synt"/>
    <property type="match status" value="1"/>
</dbReference>
<dbReference type="NCBIfam" id="TIGR02432">
    <property type="entry name" value="lysidine_TilS_N"/>
    <property type="match status" value="1"/>
</dbReference>
<dbReference type="InterPro" id="IPR012795">
    <property type="entry name" value="tRNA_Ile_lys_synt_N"/>
</dbReference>
<evidence type="ECO:0000256" key="2">
    <source>
        <dbReference type="ARBA" id="ARBA00022598"/>
    </source>
</evidence>
<feature type="region of interest" description="Disordered" evidence="7">
    <location>
        <begin position="508"/>
        <end position="563"/>
    </location>
</feature>
<keyword evidence="5" id="KW-0067">ATP-binding</keyword>
<keyword evidence="3" id="KW-0819">tRNA processing</keyword>
<dbReference type="CDD" id="cd01992">
    <property type="entry name" value="TilS_N"/>
    <property type="match status" value="1"/>
</dbReference>
<evidence type="ECO:0000256" key="7">
    <source>
        <dbReference type="SAM" id="MobiDB-lite"/>
    </source>
</evidence>
<dbReference type="InterPro" id="IPR014729">
    <property type="entry name" value="Rossmann-like_a/b/a_fold"/>
</dbReference>
<gene>
    <name evidence="9" type="ORF">BZA70DRAFT_92370</name>
</gene>
<feature type="compositionally biased region" description="Basic and acidic residues" evidence="7">
    <location>
        <begin position="508"/>
        <end position="519"/>
    </location>
</feature>
<evidence type="ECO:0000313" key="9">
    <source>
        <dbReference type="EMBL" id="KAK7202753.1"/>
    </source>
</evidence>
<feature type="compositionally biased region" description="Polar residues" evidence="7">
    <location>
        <begin position="669"/>
        <end position="680"/>
    </location>
</feature>
<dbReference type="Pfam" id="PF01171">
    <property type="entry name" value="ATP_bind_3"/>
    <property type="match status" value="1"/>
</dbReference>
<dbReference type="EC" id="6.3.4.19" evidence="1"/>
<keyword evidence="4" id="KW-0547">Nucleotide-binding</keyword>
<organism evidence="9 10">
    <name type="scientific">Myxozyma melibiosi</name>
    <dbReference type="NCBI Taxonomy" id="54550"/>
    <lineage>
        <taxon>Eukaryota</taxon>
        <taxon>Fungi</taxon>
        <taxon>Dikarya</taxon>
        <taxon>Ascomycota</taxon>
        <taxon>Saccharomycotina</taxon>
        <taxon>Lipomycetes</taxon>
        <taxon>Lipomycetales</taxon>
        <taxon>Lipomycetaceae</taxon>
        <taxon>Myxozyma</taxon>
    </lineage>
</organism>
<dbReference type="Gene3D" id="3.40.50.620">
    <property type="entry name" value="HUPs"/>
    <property type="match status" value="1"/>
</dbReference>
<reference evidence="9 10" key="1">
    <citation type="submission" date="2024-03" db="EMBL/GenBank/DDBJ databases">
        <title>Genome-scale model development and genomic sequencing of the oleaginous clade Lipomyces.</title>
        <authorList>
            <consortium name="Lawrence Berkeley National Laboratory"/>
            <person name="Czajka J.J."/>
            <person name="Han Y."/>
            <person name="Kim J."/>
            <person name="Mondo S.J."/>
            <person name="Hofstad B.A."/>
            <person name="Robles A."/>
            <person name="Haridas S."/>
            <person name="Riley R."/>
            <person name="LaButti K."/>
            <person name="Pangilinan J."/>
            <person name="Andreopoulos W."/>
            <person name="Lipzen A."/>
            <person name="Yan J."/>
            <person name="Wang M."/>
            <person name="Ng V."/>
            <person name="Grigoriev I.V."/>
            <person name="Spatafora J.W."/>
            <person name="Magnuson J.K."/>
            <person name="Baker S.E."/>
            <person name="Pomraning K.R."/>
        </authorList>
    </citation>
    <scope>NUCLEOTIDE SEQUENCE [LARGE SCALE GENOMIC DNA]</scope>
    <source>
        <strain evidence="9 10">Phaff 52-87</strain>
    </source>
</reference>
<dbReference type="GeneID" id="90041051"/>
<comment type="catalytic activity">
    <reaction evidence="6">
        <text>cytidine(34) in tRNA(Ile2) + L-lysine + ATP = lysidine(34) in tRNA(Ile2) + AMP + diphosphate + H(+)</text>
        <dbReference type="Rhea" id="RHEA:43744"/>
        <dbReference type="Rhea" id="RHEA-COMP:10625"/>
        <dbReference type="Rhea" id="RHEA-COMP:10670"/>
        <dbReference type="ChEBI" id="CHEBI:15378"/>
        <dbReference type="ChEBI" id="CHEBI:30616"/>
        <dbReference type="ChEBI" id="CHEBI:32551"/>
        <dbReference type="ChEBI" id="CHEBI:33019"/>
        <dbReference type="ChEBI" id="CHEBI:82748"/>
        <dbReference type="ChEBI" id="CHEBI:83665"/>
        <dbReference type="ChEBI" id="CHEBI:456215"/>
        <dbReference type="EC" id="6.3.4.19"/>
    </reaction>
</comment>
<dbReference type="PANTHER" id="PTHR43033">
    <property type="entry name" value="TRNA(ILE)-LYSIDINE SYNTHASE-RELATED"/>
    <property type="match status" value="1"/>
</dbReference>
<accession>A0ABR1F0T7</accession>
<feature type="compositionally biased region" description="Basic and acidic residues" evidence="7">
    <location>
        <begin position="528"/>
        <end position="542"/>
    </location>
</feature>
<proteinExistence type="inferred from homology"/>
<dbReference type="InterPro" id="IPR012094">
    <property type="entry name" value="tRNA_Ile_lys_synt"/>
</dbReference>
<dbReference type="PANTHER" id="PTHR43033:SF1">
    <property type="entry name" value="TRNA(ILE)-LYSIDINE SYNTHASE-RELATED"/>
    <property type="match status" value="1"/>
</dbReference>
<dbReference type="RefSeq" id="XP_064765786.1">
    <property type="nucleotide sequence ID" value="XM_064915539.1"/>
</dbReference>
<dbReference type="EMBL" id="JBBJBU010000015">
    <property type="protein sequence ID" value="KAK7202753.1"/>
    <property type="molecule type" value="Genomic_DNA"/>
</dbReference>
<dbReference type="InterPro" id="IPR011063">
    <property type="entry name" value="TilS/TtcA_N"/>
</dbReference>
<feature type="region of interest" description="Disordered" evidence="7">
    <location>
        <begin position="669"/>
        <end position="690"/>
    </location>
</feature>
<name>A0ABR1F0T7_9ASCO</name>
<keyword evidence="10" id="KW-1185">Reference proteome</keyword>
<evidence type="ECO:0000256" key="1">
    <source>
        <dbReference type="ARBA" id="ARBA00013267"/>
    </source>
</evidence>
<dbReference type="SUPFAM" id="SSF52402">
    <property type="entry name" value="Adenine nucleotide alpha hydrolases-like"/>
    <property type="match status" value="1"/>
</dbReference>
<dbReference type="Proteomes" id="UP001498771">
    <property type="component" value="Unassembled WGS sequence"/>
</dbReference>
<feature type="domain" description="tRNA(Ile)-lysidine/2-thiocytidine synthase N-terminal" evidence="8">
    <location>
        <begin position="44"/>
        <end position="241"/>
    </location>
</feature>
<evidence type="ECO:0000313" key="10">
    <source>
        <dbReference type="Proteomes" id="UP001498771"/>
    </source>
</evidence>
<keyword evidence="2" id="KW-0436">Ligase</keyword>
<evidence type="ECO:0000256" key="5">
    <source>
        <dbReference type="ARBA" id="ARBA00022840"/>
    </source>
</evidence>
<evidence type="ECO:0000256" key="4">
    <source>
        <dbReference type="ARBA" id="ARBA00022741"/>
    </source>
</evidence>
<evidence type="ECO:0000256" key="3">
    <source>
        <dbReference type="ARBA" id="ARBA00022694"/>
    </source>
</evidence>
<comment type="caution">
    <text evidence="9">The sequence shown here is derived from an EMBL/GenBank/DDBJ whole genome shotgun (WGS) entry which is preliminary data.</text>
</comment>
<protein>
    <recommendedName>
        <fullName evidence="1">tRNA(Ile)-lysidine synthetase</fullName>
        <ecNumber evidence="1">6.3.4.19</ecNumber>
    </recommendedName>
</protein>
<sequence>MSLFRKAMRPLLLPAGKAEPIEVAEFAKTVLRLFKSKIPRVFGLAVSGGVDSMALAYLMHEFAKLHGSRLVAFTVDHGLRPESADEAAQVSKVLRDTIGITDHRVLKIDWRSHNARFDALGAHSGIVERAARVERYRVLVEDMVKREVKHLLIAHTWDDQVETAILNLVRRRTGSGLGGMKELAPLPSCAETFGGADLQLVRPLLGWRKASLMATCNHANVRWFEDATNHDPTYTIRNAIRLLISQPDRLPYALQPQSLAWTIADQNSERTRLDDAARSLLEAEIRRGHLEFDPTTMAVRWTYVPTFTATSAFPSVIDDPDWSTRSLQDSYLYPLIFRGVDVRVIRRFVLMLTEMVAPQENSDVPRWKTASFTRSLFEFVPGRASGTTAAEKMFLMSVQWQRRVKLTTTRRKQWLRQQQREKREKRRQEIKEAHEGVLKLEAADEPNMDIEELSAAIDSAYDIFDLHNTATAPSKSLPGNTKYKVNFSLDGSEYPSFLPSIVEEERKEHERLEKAKEEAAAEAAAGKAAKEAARTRERSPPKEEEEETEKPRPAPAPRKSKLEGVVTWTLTRQPFPSFAMPTRVLRIPSEIEGERYPWSEWVLWDNRIWMRARINLTGGSFGEYYPMYNNEAEERVKAQMAAAREKVIDEAEVFERIDIDEQLHINNGVELTQFSPQPKTSESENEKKKQKTINLLIRPMTEDDINQIGKMGGKTNLAYVDKRAACVRPLHARGSDLSGVDAVTTLPVLHDPELARMVMIPTIGFRAGEYTAGGELVEGTSYHVQYSMKDPLAHLARQEYPEREEKRWLENLS</sequence>